<dbReference type="InterPro" id="IPR018035">
    <property type="entry name" value="Flagellar_FliH/T3SS_HrpE"/>
</dbReference>
<evidence type="ECO:0000259" key="1">
    <source>
        <dbReference type="Pfam" id="PF02108"/>
    </source>
</evidence>
<gene>
    <name evidence="2" type="ORF">ACFOKF_15915</name>
</gene>
<sequence length="216" mass="23417">MSKIWGAEAVQDFAPVAVAGFRPVETGGFRSLYTALPAQQSATIRAAMADEAQDEPEVDLIEEARMEAFTLGFDEGCRITGEAHAEESDARSRLADALELLAPAPSGMLSTMLSATVVRLVEQIVGEVEIDMDRLLQRCDAVAAFIESNQDKSALHLHPDDAELLKDEAIGVPMVADKGMQRGCVRLETADGWVEDGPDVRLSRLRALMDDMEGRS</sequence>
<comment type="caution">
    <text evidence="2">The sequence shown here is derived from an EMBL/GenBank/DDBJ whole genome shotgun (WGS) entry which is preliminary data.</text>
</comment>
<dbReference type="Proteomes" id="UP001595681">
    <property type="component" value="Unassembled WGS sequence"/>
</dbReference>
<keyword evidence="3" id="KW-1185">Reference proteome</keyword>
<feature type="domain" description="Flagellar assembly protein FliH/Type III secretion system HrpE" evidence="1">
    <location>
        <begin position="109"/>
        <end position="202"/>
    </location>
</feature>
<organism evidence="2 3">
    <name type="scientific">Sphingobium rhizovicinum</name>
    <dbReference type="NCBI Taxonomy" id="432308"/>
    <lineage>
        <taxon>Bacteria</taxon>
        <taxon>Pseudomonadati</taxon>
        <taxon>Pseudomonadota</taxon>
        <taxon>Alphaproteobacteria</taxon>
        <taxon>Sphingomonadales</taxon>
        <taxon>Sphingomonadaceae</taxon>
        <taxon>Sphingobium</taxon>
    </lineage>
</organism>
<name>A0ABV7NJL7_9SPHN</name>
<dbReference type="RefSeq" id="WP_380796870.1">
    <property type="nucleotide sequence ID" value="NZ_JBHRVU010000004.1"/>
</dbReference>
<evidence type="ECO:0000313" key="3">
    <source>
        <dbReference type="Proteomes" id="UP001595681"/>
    </source>
</evidence>
<evidence type="ECO:0000313" key="2">
    <source>
        <dbReference type="EMBL" id="MFC3442662.1"/>
    </source>
</evidence>
<reference evidence="3" key="1">
    <citation type="journal article" date="2019" name="Int. J. Syst. Evol. Microbiol.">
        <title>The Global Catalogue of Microorganisms (GCM) 10K type strain sequencing project: providing services to taxonomists for standard genome sequencing and annotation.</title>
        <authorList>
            <consortium name="The Broad Institute Genomics Platform"/>
            <consortium name="The Broad Institute Genome Sequencing Center for Infectious Disease"/>
            <person name="Wu L."/>
            <person name="Ma J."/>
        </authorList>
    </citation>
    <scope>NUCLEOTIDE SEQUENCE [LARGE SCALE GENOMIC DNA]</scope>
    <source>
        <strain evidence="3">CCM 7491</strain>
    </source>
</reference>
<protein>
    <submittedName>
        <fullName evidence="2">FliH/SctL family protein</fullName>
    </submittedName>
</protein>
<proteinExistence type="predicted"/>
<accession>A0ABV7NJL7</accession>
<dbReference type="EMBL" id="JBHRVU010000004">
    <property type="protein sequence ID" value="MFC3442662.1"/>
    <property type="molecule type" value="Genomic_DNA"/>
</dbReference>
<dbReference type="Pfam" id="PF02108">
    <property type="entry name" value="FliH"/>
    <property type="match status" value="1"/>
</dbReference>